<dbReference type="GO" id="GO:0009055">
    <property type="term" value="F:electron transfer activity"/>
    <property type="evidence" value="ECO:0007669"/>
    <property type="project" value="UniProtKB-UniRule"/>
</dbReference>
<keyword evidence="1 6" id="KW-0813">Transport</keyword>
<dbReference type="InterPro" id="IPR001080">
    <property type="entry name" value="3Fe4S_ferredoxin"/>
</dbReference>
<dbReference type="PRINTS" id="PR00352">
    <property type="entry name" value="3FE4SFRDOXIN"/>
</dbReference>
<keyword evidence="2 6" id="KW-0479">Metal-binding</keyword>
<evidence type="ECO:0000256" key="6">
    <source>
        <dbReference type="RuleBase" id="RU368020"/>
    </source>
</evidence>
<keyword evidence="3 6" id="KW-0249">Electron transport</keyword>
<dbReference type="GO" id="GO:0005506">
    <property type="term" value="F:iron ion binding"/>
    <property type="evidence" value="ECO:0007669"/>
    <property type="project" value="UniProtKB-UniRule"/>
</dbReference>
<dbReference type="PANTHER" id="PTHR36923:SF3">
    <property type="entry name" value="FERREDOXIN"/>
    <property type="match status" value="1"/>
</dbReference>
<keyword evidence="5 6" id="KW-0411">Iron-sulfur</keyword>
<dbReference type="SUPFAM" id="SSF54862">
    <property type="entry name" value="4Fe-4S ferredoxins"/>
    <property type="match status" value="1"/>
</dbReference>
<sequence>MIMKAYVDKDTCVGCGLCPSICSEVFAMQDDGKAHVIVENENVPEELTHLAEEARDSCPVAAIEVE</sequence>
<dbReference type="PANTHER" id="PTHR36923">
    <property type="entry name" value="FERREDOXIN"/>
    <property type="match status" value="1"/>
</dbReference>
<organism evidence="8">
    <name type="scientific">Clostridium botulinum B str. Osaka05</name>
    <dbReference type="NCBI Taxonomy" id="1407017"/>
    <lineage>
        <taxon>Bacteria</taxon>
        <taxon>Bacillati</taxon>
        <taxon>Bacillota</taxon>
        <taxon>Clostridia</taxon>
        <taxon>Eubacteriales</taxon>
        <taxon>Clostridiaceae</taxon>
        <taxon>Clostridium</taxon>
    </lineage>
</organism>
<name>A0A0S6UBI5_CLOBO</name>
<evidence type="ECO:0000256" key="1">
    <source>
        <dbReference type="ARBA" id="ARBA00022448"/>
    </source>
</evidence>
<dbReference type="Gene3D" id="3.30.70.20">
    <property type="match status" value="1"/>
</dbReference>
<gene>
    <name evidence="8" type="ORF">CBO05C_3329</name>
</gene>
<evidence type="ECO:0000256" key="2">
    <source>
        <dbReference type="ARBA" id="ARBA00022723"/>
    </source>
</evidence>
<dbReference type="HOGENOM" id="CLU_139698_6_4_9"/>
<reference evidence="8" key="1">
    <citation type="submission" date="2013-10" db="EMBL/GenBank/DDBJ databases">
        <title>Draft genome sequence of Clostridium botulinum type B strain Osaka05.</title>
        <authorList>
            <person name="Sakaguchi Y."/>
            <person name="Hosomi K."/>
            <person name="Uchiyama J."/>
            <person name="Ogura Y."/>
            <person name="Sakaguchi M."/>
            <person name="Kohda T."/>
            <person name="Mukamoto M."/>
            <person name="Misawa N."/>
            <person name="Matsuzaki S."/>
            <person name="Hayashi T."/>
            <person name="Kozaki S."/>
        </authorList>
    </citation>
    <scope>NUCLEOTIDE SEQUENCE</scope>
    <source>
        <strain evidence="8">Osaka05</strain>
    </source>
</reference>
<dbReference type="EMBL" id="DF384213">
    <property type="protein sequence ID" value="GAE03639.1"/>
    <property type="molecule type" value="Genomic_DNA"/>
</dbReference>
<dbReference type="AlphaFoldDB" id="A0A0S6UBI5"/>
<evidence type="ECO:0000256" key="5">
    <source>
        <dbReference type="ARBA" id="ARBA00023014"/>
    </source>
</evidence>
<dbReference type="GO" id="GO:0051536">
    <property type="term" value="F:iron-sulfur cluster binding"/>
    <property type="evidence" value="ECO:0007669"/>
    <property type="project" value="UniProtKB-KW"/>
</dbReference>
<dbReference type="InterPro" id="IPR051269">
    <property type="entry name" value="Fe-S_cluster_ET"/>
</dbReference>
<dbReference type="Pfam" id="PF13370">
    <property type="entry name" value="Fer4_13"/>
    <property type="match status" value="1"/>
</dbReference>
<dbReference type="Proteomes" id="UP000054164">
    <property type="component" value="Unassembled WGS sequence"/>
</dbReference>
<evidence type="ECO:0000259" key="7">
    <source>
        <dbReference type="PROSITE" id="PS51379"/>
    </source>
</evidence>
<proteinExistence type="predicted"/>
<evidence type="ECO:0000313" key="8">
    <source>
        <dbReference type="EMBL" id="GAE03639.1"/>
    </source>
</evidence>
<dbReference type="InterPro" id="IPR017896">
    <property type="entry name" value="4Fe4S_Fe-S-bd"/>
</dbReference>
<protein>
    <recommendedName>
        <fullName evidence="6">Ferredoxin</fullName>
    </recommendedName>
</protein>
<evidence type="ECO:0000256" key="4">
    <source>
        <dbReference type="ARBA" id="ARBA00023004"/>
    </source>
</evidence>
<comment type="function">
    <text evidence="6">Ferredoxins are iron-sulfur proteins that transfer electrons in a wide variety of metabolic reactions.</text>
</comment>
<evidence type="ECO:0000256" key="3">
    <source>
        <dbReference type="ARBA" id="ARBA00022982"/>
    </source>
</evidence>
<dbReference type="PROSITE" id="PS51379">
    <property type="entry name" value="4FE4S_FER_2"/>
    <property type="match status" value="1"/>
</dbReference>
<feature type="domain" description="4Fe-4S ferredoxin-type" evidence="7">
    <location>
        <begin position="3"/>
        <end position="31"/>
    </location>
</feature>
<accession>A0A0S6UBI5</accession>
<keyword evidence="4 6" id="KW-0408">Iron</keyword>